<name>A0A4Q0YLB4_9GAMM</name>
<dbReference type="SUPFAM" id="SSF51055">
    <property type="entry name" value="Carbohydrate binding domain"/>
    <property type="match status" value="2"/>
</dbReference>
<dbReference type="Gene3D" id="3.10.170.10">
    <property type="match status" value="1"/>
</dbReference>
<dbReference type="GO" id="GO:0004222">
    <property type="term" value="F:metalloendopeptidase activity"/>
    <property type="evidence" value="ECO:0007669"/>
    <property type="project" value="InterPro"/>
</dbReference>
<evidence type="ECO:0000256" key="9">
    <source>
        <dbReference type="PIRSR" id="PIRSR623612-1"/>
    </source>
</evidence>
<keyword evidence="4 10" id="KW-0732">Signal</keyword>
<dbReference type="GO" id="GO:0005576">
    <property type="term" value="C:extracellular region"/>
    <property type="evidence" value="ECO:0007669"/>
    <property type="project" value="InterPro"/>
</dbReference>
<dbReference type="PROSITE" id="PS50093">
    <property type="entry name" value="PKD"/>
    <property type="match status" value="2"/>
</dbReference>
<dbReference type="PANTHER" id="PTHR33794">
    <property type="entry name" value="BACILLOLYSIN"/>
    <property type="match status" value="1"/>
</dbReference>
<evidence type="ECO:0000256" key="8">
    <source>
        <dbReference type="ARBA" id="ARBA00023145"/>
    </source>
</evidence>
<dbReference type="GO" id="GO:0004553">
    <property type="term" value="F:hydrolase activity, hydrolyzing O-glycosyl compounds"/>
    <property type="evidence" value="ECO:0007669"/>
    <property type="project" value="InterPro"/>
</dbReference>
<keyword evidence="8" id="KW-0865">Zymogen</keyword>
<feature type="active site" evidence="9">
    <location>
        <position position="332"/>
    </location>
</feature>
<dbReference type="Gene3D" id="1.10.390.10">
    <property type="entry name" value="Neutral Protease Domain 2"/>
    <property type="match status" value="1"/>
</dbReference>
<feature type="chain" id="PRO_5020862015" description="PKD domain-containing protein" evidence="10">
    <location>
        <begin position="25"/>
        <end position="780"/>
    </location>
</feature>
<dbReference type="EMBL" id="PEIB01000035">
    <property type="protein sequence ID" value="RXJ71572.1"/>
    <property type="molecule type" value="Genomic_DNA"/>
</dbReference>
<dbReference type="GO" id="GO:0006508">
    <property type="term" value="P:proteolysis"/>
    <property type="evidence" value="ECO:0007669"/>
    <property type="project" value="UniProtKB-KW"/>
</dbReference>
<dbReference type="InterPro" id="IPR050728">
    <property type="entry name" value="Zinc_Metalloprotease_M4"/>
</dbReference>
<dbReference type="CDD" id="cd12215">
    <property type="entry name" value="ChiC_BD"/>
    <property type="match status" value="2"/>
</dbReference>
<dbReference type="SMART" id="SM00089">
    <property type="entry name" value="PKD"/>
    <property type="match status" value="2"/>
</dbReference>
<keyword evidence="5" id="KW-0378">Hydrolase</keyword>
<dbReference type="RefSeq" id="WP_129123775.1">
    <property type="nucleotide sequence ID" value="NZ_PEIB01000035.1"/>
</dbReference>
<dbReference type="AlphaFoldDB" id="A0A4Q0YLB4"/>
<dbReference type="InterPro" id="IPR013783">
    <property type="entry name" value="Ig-like_fold"/>
</dbReference>
<keyword evidence="2" id="KW-0645">Protease</keyword>
<dbReference type="InterPro" id="IPR023612">
    <property type="entry name" value="Peptidase_M4"/>
</dbReference>
<feature type="domain" description="PKD" evidence="11">
    <location>
        <begin position="527"/>
        <end position="574"/>
    </location>
</feature>
<protein>
    <recommendedName>
        <fullName evidence="11">PKD domain-containing protein</fullName>
    </recommendedName>
</protein>
<dbReference type="InterPro" id="IPR027268">
    <property type="entry name" value="Peptidase_M4/M1_CTD_sf"/>
</dbReference>
<proteinExistence type="inferred from homology"/>
<dbReference type="GO" id="GO:0030246">
    <property type="term" value="F:carbohydrate binding"/>
    <property type="evidence" value="ECO:0007669"/>
    <property type="project" value="InterPro"/>
</dbReference>
<evidence type="ECO:0000256" key="2">
    <source>
        <dbReference type="ARBA" id="ARBA00022670"/>
    </source>
</evidence>
<dbReference type="Pfam" id="PF18911">
    <property type="entry name" value="PKD_4"/>
    <property type="match status" value="2"/>
</dbReference>
<dbReference type="InterPro" id="IPR011096">
    <property type="entry name" value="FTP_domain"/>
</dbReference>
<dbReference type="InterPro" id="IPR036573">
    <property type="entry name" value="CBM_sf_5/12"/>
</dbReference>
<dbReference type="CDD" id="cd09597">
    <property type="entry name" value="M4_TLP"/>
    <property type="match status" value="1"/>
</dbReference>
<dbReference type="SUPFAM" id="SSF55486">
    <property type="entry name" value="Metalloproteases ('zincins'), catalytic domain"/>
    <property type="match status" value="1"/>
</dbReference>
<reference evidence="12 13" key="1">
    <citation type="submission" date="2017-10" db="EMBL/GenBank/DDBJ databases">
        <title>Nyctiphanis sp. nov., isolated from the stomach of the euphausiid Nyctiphanes simplex (Hansen, 1911) in the Gulf of California.</title>
        <authorList>
            <person name="Gomez-Gil B."/>
            <person name="Aguilar-Mendez M."/>
            <person name="Lopez-Cortes A."/>
            <person name="Gomez-Gutierrez J."/>
            <person name="Roque A."/>
            <person name="Lang E."/>
            <person name="Gonzalez-Castillo A."/>
        </authorList>
    </citation>
    <scope>NUCLEOTIDE SEQUENCE [LARGE SCALE GENOMIC DNA]</scope>
    <source>
        <strain evidence="12 13">CAIM 600</strain>
    </source>
</reference>
<evidence type="ECO:0000256" key="10">
    <source>
        <dbReference type="SAM" id="SignalP"/>
    </source>
</evidence>
<dbReference type="SUPFAM" id="SSF49299">
    <property type="entry name" value="PKD domain"/>
    <property type="match status" value="2"/>
</dbReference>
<dbReference type="PANTHER" id="PTHR33794:SF1">
    <property type="entry name" value="BACILLOLYSIN"/>
    <property type="match status" value="1"/>
</dbReference>
<feature type="signal peptide" evidence="10">
    <location>
        <begin position="1"/>
        <end position="24"/>
    </location>
</feature>
<gene>
    <name evidence="12" type="ORF">CS022_20395</name>
</gene>
<dbReference type="InterPro" id="IPR001570">
    <property type="entry name" value="Peptidase_M4_C_domain"/>
</dbReference>
<keyword evidence="6" id="KW-0862">Zinc</keyword>
<evidence type="ECO:0000256" key="1">
    <source>
        <dbReference type="ARBA" id="ARBA00009388"/>
    </source>
</evidence>
<comment type="caution">
    <text evidence="12">The sequence shown here is derived from an EMBL/GenBank/DDBJ whole genome shotgun (WGS) entry which is preliminary data.</text>
</comment>
<feature type="active site" description="Proton donor" evidence="9">
    <location>
        <position position="414"/>
    </location>
</feature>
<evidence type="ECO:0000259" key="11">
    <source>
        <dbReference type="PROSITE" id="PS50093"/>
    </source>
</evidence>
<dbReference type="OrthoDB" id="5378341at2"/>
<evidence type="ECO:0000256" key="7">
    <source>
        <dbReference type="ARBA" id="ARBA00023049"/>
    </source>
</evidence>
<dbReference type="PRINTS" id="PR00730">
    <property type="entry name" value="THERMOLYSIN"/>
</dbReference>
<dbReference type="SMART" id="SM00495">
    <property type="entry name" value="ChtBD3"/>
    <property type="match status" value="2"/>
</dbReference>
<dbReference type="Gene3D" id="2.10.10.20">
    <property type="entry name" value="Carbohydrate-binding module superfamily 5/12"/>
    <property type="match status" value="2"/>
</dbReference>
<evidence type="ECO:0000256" key="6">
    <source>
        <dbReference type="ARBA" id="ARBA00022833"/>
    </source>
</evidence>
<dbReference type="GO" id="GO:0005975">
    <property type="term" value="P:carbohydrate metabolic process"/>
    <property type="evidence" value="ECO:0007669"/>
    <property type="project" value="InterPro"/>
</dbReference>
<dbReference type="InterPro" id="IPR003610">
    <property type="entry name" value="CBM5/12"/>
</dbReference>
<evidence type="ECO:0000313" key="13">
    <source>
        <dbReference type="Proteomes" id="UP000290287"/>
    </source>
</evidence>
<dbReference type="InterPro" id="IPR035986">
    <property type="entry name" value="PKD_dom_sf"/>
</dbReference>
<dbReference type="Proteomes" id="UP000290287">
    <property type="component" value="Unassembled WGS sequence"/>
</dbReference>
<evidence type="ECO:0000256" key="4">
    <source>
        <dbReference type="ARBA" id="ARBA00022729"/>
    </source>
</evidence>
<keyword evidence="3" id="KW-0479">Metal-binding</keyword>
<dbReference type="InterPro" id="IPR022409">
    <property type="entry name" value="PKD/Chitinase_dom"/>
</dbReference>
<organism evidence="12 13">
    <name type="scientific">Veronia nyctiphanis</name>
    <dbReference type="NCBI Taxonomy" id="1278244"/>
    <lineage>
        <taxon>Bacteria</taxon>
        <taxon>Pseudomonadati</taxon>
        <taxon>Pseudomonadota</taxon>
        <taxon>Gammaproteobacteria</taxon>
        <taxon>Vibrionales</taxon>
        <taxon>Vibrionaceae</taxon>
        <taxon>Veronia</taxon>
    </lineage>
</organism>
<keyword evidence="13" id="KW-1185">Reference proteome</keyword>
<dbReference type="Gene3D" id="3.10.450.40">
    <property type="match status" value="1"/>
</dbReference>
<comment type="similarity">
    <text evidence="1">Belongs to the peptidase M4 family.</text>
</comment>
<evidence type="ECO:0000256" key="5">
    <source>
        <dbReference type="ARBA" id="ARBA00022801"/>
    </source>
</evidence>
<evidence type="ECO:0000256" key="3">
    <source>
        <dbReference type="ARBA" id="ARBA00022723"/>
    </source>
</evidence>
<dbReference type="Pfam" id="PF02839">
    <property type="entry name" value="CBM_5_12"/>
    <property type="match status" value="2"/>
</dbReference>
<dbReference type="CDD" id="cd00146">
    <property type="entry name" value="PKD"/>
    <property type="match status" value="2"/>
</dbReference>
<dbReference type="GO" id="GO:0046872">
    <property type="term" value="F:metal ion binding"/>
    <property type="evidence" value="ECO:0007669"/>
    <property type="project" value="UniProtKB-KW"/>
</dbReference>
<dbReference type="Pfam" id="PF01447">
    <property type="entry name" value="Peptidase_M4"/>
    <property type="match status" value="1"/>
</dbReference>
<dbReference type="InterPro" id="IPR000601">
    <property type="entry name" value="PKD_dom"/>
</dbReference>
<evidence type="ECO:0000313" key="12">
    <source>
        <dbReference type="EMBL" id="RXJ71572.1"/>
    </source>
</evidence>
<dbReference type="Pfam" id="PF07504">
    <property type="entry name" value="FTP"/>
    <property type="match status" value="1"/>
</dbReference>
<dbReference type="Gene3D" id="3.10.450.490">
    <property type="match status" value="1"/>
</dbReference>
<dbReference type="InterPro" id="IPR013856">
    <property type="entry name" value="Peptidase_M4_domain"/>
</dbReference>
<dbReference type="Gene3D" id="2.60.40.10">
    <property type="entry name" value="Immunoglobulins"/>
    <property type="match status" value="2"/>
</dbReference>
<feature type="domain" description="PKD" evidence="11">
    <location>
        <begin position="644"/>
        <end position="724"/>
    </location>
</feature>
<sequence>MKAYPKVSAVAIALAGIISLPALAADRINLDAPTIFAANAAQSVISNDAFVEGASFVAANGDEIVRIQQTYQGLPVFGESFAATKNSLGFMTAFTGTAISGIDKDIASVEPSVKANTAVSTLASEWQHEIHRIHSPQKQLVVWLDAKDVAHLAWYVSYTIYGSNPTRPMGFVDAKSGKLLDSWDGLNHAEATGPGGNGKTGRYEFGPGKRYGSFEVRQNGSTCTLDSPNVETLDMRNRTSGGSVHSFTCPENTERQVNGAFSAMNDAHAFGLVTFDMYKEWYGIRPITQKLRLRVHYDSEYENAFWDGRQMTFGDGKNTFYPLVSLDVVAHEVSHGVTSQNSNLVYRNQSGGMNEAFSDVSAAAALYYLEGDFNWKIGDRIKKGSGAMRYMDNPPLDGKSIGHARDFTNGMNVHYSSGVFNKAFYLLSNKEGWDIRKAFDAYIKANQVYWTANSTFDQGGAGVYKAAEALGYCVNDVVDAFDVVGVTTGARTGSGCGGGDELPVAGFNTSVDGLKVAFNNTSQFADSYSWTFGDGNEASSMSPVHTYGAEGTYSVSLSAKNSLGEDTKSLNVTVVEKCDDGGNGGGGDANAWSETKSYKVGDIVTYNGSTYEATWWSTGARPDIYTNVWKKVQGLVVFADCPPVNDAPVANFSSVVNDLTITLTDSSTDDKGVVSRTWSVNGSVLSSADKVVNHTVASAGDYSVVLTVKDAEGLSSSKSVTVKVGSTGGCAPAWDAGKIYNTGDQISHNGKKYEAKWWTQGQEPGTTGQWGVWKDLGACN</sequence>
<dbReference type="Pfam" id="PF02868">
    <property type="entry name" value="Peptidase_M4_C"/>
    <property type="match status" value="1"/>
</dbReference>
<accession>A0A4Q0YLB4</accession>
<keyword evidence="7" id="KW-0482">Metalloprotease</keyword>